<organism evidence="12 13">
    <name type="scientific">Eptatretus burgeri</name>
    <name type="common">Inshore hagfish</name>
    <dbReference type="NCBI Taxonomy" id="7764"/>
    <lineage>
        <taxon>Eukaryota</taxon>
        <taxon>Metazoa</taxon>
        <taxon>Chordata</taxon>
        <taxon>Craniata</taxon>
        <taxon>Vertebrata</taxon>
        <taxon>Cyclostomata</taxon>
        <taxon>Myxini</taxon>
        <taxon>Myxiniformes</taxon>
        <taxon>Myxinidae</taxon>
        <taxon>Eptatretinae</taxon>
        <taxon>Eptatretus</taxon>
    </lineage>
</organism>
<feature type="compositionally biased region" description="Low complexity" evidence="10">
    <location>
        <begin position="189"/>
        <end position="207"/>
    </location>
</feature>
<dbReference type="PANTHER" id="PTHR10417:SF2">
    <property type="entry name" value="GLUCOCORTICOID MODULATORY ELEMENT-BINDING PROTEIN 2"/>
    <property type="match status" value="1"/>
</dbReference>
<dbReference type="GO" id="GO:0000978">
    <property type="term" value="F:RNA polymerase II cis-regulatory region sequence-specific DNA binding"/>
    <property type="evidence" value="ECO:0007669"/>
    <property type="project" value="TreeGrafter"/>
</dbReference>
<protein>
    <submittedName>
        <fullName evidence="12">Glucocorticoid modulatory element binding protein 2</fullName>
    </submittedName>
</protein>
<comment type="subcellular location">
    <subcellularLocation>
        <location evidence="1">Cytoplasm</location>
    </subcellularLocation>
</comment>
<dbReference type="PANTHER" id="PTHR10417">
    <property type="entry name" value="GLUCOCORTICOID MODULATORY ELEMENT-BINDING PROTEIN"/>
    <property type="match status" value="1"/>
</dbReference>
<dbReference type="GeneTree" id="ENSGT00410000025596"/>
<evidence type="ECO:0000256" key="6">
    <source>
        <dbReference type="ARBA" id="ARBA00023054"/>
    </source>
</evidence>
<accession>A0A8C4QVV9</accession>
<proteinExistence type="predicted"/>
<dbReference type="PROSITE" id="PS50864">
    <property type="entry name" value="SAND"/>
    <property type="match status" value="1"/>
</dbReference>
<dbReference type="SUPFAM" id="SSF63763">
    <property type="entry name" value="SAND domain-like"/>
    <property type="match status" value="1"/>
</dbReference>
<dbReference type="GO" id="GO:0005634">
    <property type="term" value="C:nucleus"/>
    <property type="evidence" value="ECO:0007669"/>
    <property type="project" value="TreeGrafter"/>
</dbReference>
<keyword evidence="3" id="KW-0479">Metal-binding</keyword>
<keyword evidence="6" id="KW-0175">Coiled coil</keyword>
<evidence type="ECO:0000256" key="7">
    <source>
        <dbReference type="ARBA" id="ARBA00023125"/>
    </source>
</evidence>
<feature type="compositionally biased region" description="Polar residues" evidence="10">
    <location>
        <begin position="165"/>
        <end position="174"/>
    </location>
</feature>
<dbReference type="Pfam" id="PF01342">
    <property type="entry name" value="SAND"/>
    <property type="match status" value="1"/>
</dbReference>
<dbReference type="AlphaFoldDB" id="A0A8C4QVV9"/>
<evidence type="ECO:0000259" key="11">
    <source>
        <dbReference type="PROSITE" id="PS50864"/>
    </source>
</evidence>
<evidence type="ECO:0000256" key="9">
    <source>
        <dbReference type="ARBA" id="ARBA00023242"/>
    </source>
</evidence>
<dbReference type="Ensembl" id="ENSEBUT00000021940.1">
    <property type="protein sequence ID" value="ENSEBUP00000021364.1"/>
    <property type="gene ID" value="ENSEBUG00000013198.1"/>
</dbReference>
<dbReference type="GO" id="GO:0006357">
    <property type="term" value="P:regulation of transcription by RNA polymerase II"/>
    <property type="evidence" value="ECO:0007669"/>
    <property type="project" value="TreeGrafter"/>
</dbReference>
<evidence type="ECO:0000313" key="13">
    <source>
        <dbReference type="Proteomes" id="UP000694388"/>
    </source>
</evidence>
<keyword evidence="4" id="KW-0862">Zinc</keyword>
<dbReference type="GO" id="GO:0005737">
    <property type="term" value="C:cytoplasm"/>
    <property type="evidence" value="ECO:0007669"/>
    <property type="project" value="UniProtKB-SubCell"/>
</dbReference>
<evidence type="ECO:0000256" key="8">
    <source>
        <dbReference type="ARBA" id="ARBA00023163"/>
    </source>
</evidence>
<dbReference type="Proteomes" id="UP000694388">
    <property type="component" value="Unplaced"/>
</dbReference>
<keyword evidence="5" id="KW-0805">Transcription regulation</keyword>
<dbReference type="SMART" id="SM00258">
    <property type="entry name" value="SAND"/>
    <property type="match status" value="1"/>
</dbReference>
<evidence type="ECO:0000256" key="1">
    <source>
        <dbReference type="ARBA" id="ARBA00004496"/>
    </source>
</evidence>
<reference evidence="12" key="1">
    <citation type="submission" date="2025-08" db="UniProtKB">
        <authorList>
            <consortium name="Ensembl"/>
        </authorList>
    </citation>
    <scope>IDENTIFICATION</scope>
</reference>
<evidence type="ECO:0000256" key="4">
    <source>
        <dbReference type="ARBA" id="ARBA00022833"/>
    </source>
</evidence>
<feature type="region of interest" description="Disordered" evidence="10">
    <location>
        <begin position="163"/>
        <end position="211"/>
    </location>
</feature>
<evidence type="ECO:0000256" key="10">
    <source>
        <dbReference type="SAM" id="MobiDB-lite"/>
    </source>
</evidence>
<dbReference type="Gene3D" id="3.10.390.10">
    <property type="entry name" value="SAND domain-like"/>
    <property type="match status" value="1"/>
</dbReference>
<keyword evidence="13" id="KW-1185">Reference proteome</keyword>
<name>A0A8C4QVV9_EPTBU</name>
<feature type="region of interest" description="Disordered" evidence="10">
    <location>
        <begin position="1"/>
        <end position="21"/>
    </location>
</feature>
<dbReference type="InterPro" id="IPR000770">
    <property type="entry name" value="SAND_dom"/>
</dbReference>
<keyword evidence="8" id="KW-0804">Transcription</keyword>
<dbReference type="InterPro" id="IPR059099">
    <property type="entry name" value="GMEB1/2/Spe-44_dom"/>
</dbReference>
<feature type="domain" description="SAND" evidence="11">
    <location>
        <begin position="46"/>
        <end position="127"/>
    </location>
</feature>
<dbReference type="InterPro" id="IPR010919">
    <property type="entry name" value="SAND-like_dom_sf"/>
</dbReference>
<dbReference type="GO" id="GO:0046872">
    <property type="term" value="F:metal ion binding"/>
    <property type="evidence" value="ECO:0007669"/>
    <property type="project" value="UniProtKB-KW"/>
</dbReference>
<reference evidence="12" key="2">
    <citation type="submission" date="2025-09" db="UniProtKB">
        <authorList>
            <consortium name="Ensembl"/>
        </authorList>
    </citation>
    <scope>IDENTIFICATION</scope>
</reference>
<keyword evidence="7" id="KW-0238">DNA-binding</keyword>
<evidence type="ECO:0000313" key="12">
    <source>
        <dbReference type="Ensembl" id="ENSEBUP00000021364.1"/>
    </source>
</evidence>
<dbReference type="FunFam" id="3.10.390.10:FF:000003">
    <property type="entry name" value="glucocorticoid modulatory element-binding protein 1 isoform X2"/>
    <property type="match status" value="1"/>
</dbReference>
<keyword evidence="9" id="KW-0539">Nucleus</keyword>
<sequence length="310" mass="34541">MTINPRYPVDPRSTGQSQDGMETVYSASTLLQKMDDSSEETDKGADDSSEDSNTIYPITCGDTKACLIWKKFVCPGINVKCVKFHNDMISPKEFVNMAGKSTLKDWKRAIRLRGVMLRKVMDSGELDFYQHEKVCTNTCRSTKFDILINNVRSSNLIGSQGEYMLSSTPTDVNGTQGGSGEEGSRECGELSSTPTGLLTPSTPSSESCKSRYTEDVPEDVFALWRGISEVGLLGEVVSEVQQEIQDTLKSLRQRIQQSPLQLNDVAILNNVVQQFGLMDNVKKIISNHKGQMDRYKDQYTRDLAGEIYLL</sequence>
<keyword evidence="2" id="KW-0963">Cytoplasm</keyword>
<evidence type="ECO:0000256" key="5">
    <source>
        <dbReference type="ARBA" id="ARBA00023015"/>
    </source>
</evidence>
<evidence type="ECO:0000256" key="2">
    <source>
        <dbReference type="ARBA" id="ARBA00022490"/>
    </source>
</evidence>
<evidence type="ECO:0000256" key="3">
    <source>
        <dbReference type="ARBA" id="ARBA00022723"/>
    </source>
</evidence>
<dbReference type="Pfam" id="PF25892">
    <property type="entry name" value="Spe-44"/>
    <property type="match status" value="1"/>
</dbReference>